<dbReference type="Proteomes" id="UP000005536">
    <property type="component" value="Unassembled WGS sequence"/>
</dbReference>
<proteinExistence type="predicted"/>
<protein>
    <submittedName>
        <fullName evidence="1">Uncharacterized protein</fullName>
    </submittedName>
</protein>
<evidence type="ECO:0000313" key="2">
    <source>
        <dbReference type="Proteomes" id="UP000005536"/>
    </source>
</evidence>
<name>D4DTQ2_NEIEG</name>
<dbReference type="EMBL" id="ADBF01000247">
    <property type="protein sequence ID" value="EFE48781.1"/>
    <property type="molecule type" value="Genomic_DNA"/>
</dbReference>
<gene>
    <name evidence="1" type="ORF">NEIELOOT_02459</name>
</gene>
<reference evidence="1 2" key="1">
    <citation type="submission" date="2010-02" db="EMBL/GenBank/DDBJ databases">
        <authorList>
            <person name="Weinstock G."/>
            <person name="Sodergren E."/>
            <person name="Clifton S."/>
            <person name="Fulton L."/>
            <person name="Fulton B."/>
            <person name="Courtney L."/>
            <person name="Fronick C."/>
            <person name="Harrison M."/>
            <person name="Strong C."/>
            <person name="Farmer C."/>
            <person name="Delahaunty K."/>
            <person name="Markovic C."/>
            <person name="Hall O."/>
            <person name="Minx P."/>
            <person name="Tomlinson C."/>
            <person name="Mitreva M."/>
            <person name="Nelson J."/>
            <person name="Hou S."/>
            <person name="Wollam A."/>
            <person name="Pepin K.H."/>
            <person name="Johnson M."/>
            <person name="Bhonagiri V."/>
            <person name="Zhang X."/>
            <person name="Suruliraj S."/>
            <person name="Warren W."/>
            <person name="Chinwalla A."/>
            <person name="Mardis E.R."/>
            <person name="Wilson R.K."/>
        </authorList>
    </citation>
    <scope>NUCLEOTIDE SEQUENCE [LARGE SCALE GENOMIC DNA]</scope>
    <source>
        <strain evidence="1 2">ATCC 29315</strain>
    </source>
</reference>
<accession>D4DTQ2</accession>
<sequence length="115" mass="11969">MKSFFRPLPRACLFLKQGQDVGIGCGDFSDAAHGEVVGIVGVAVAFVAAEKTPAAVVVENRLFAVHKADGAAGNADFFGGDAEVECGGKGLGKLIHRFSDGLWDKGVILHERQAG</sequence>
<evidence type="ECO:0000313" key="1">
    <source>
        <dbReference type="EMBL" id="EFE48781.1"/>
    </source>
</evidence>
<comment type="caution">
    <text evidence="1">The sequence shown here is derived from an EMBL/GenBank/DDBJ whole genome shotgun (WGS) entry which is preliminary data.</text>
</comment>
<dbReference type="AlphaFoldDB" id="D4DTQ2"/>
<organism evidence="1 2">
    <name type="scientific">Neisseria elongata subsp. glycolytica ATCC 29315</name>
    <dbReference type="NCBI Taxonomy" id="546263"/>
    <lineage>
        <taxon>Bacteria</taxon>
        <taxon>Pseudomonadati</taxon>
        <taxon>Pseudomonadota</taxon>
        <taxon>Betaproteobacteria</taxon>
        <taxon>Neisseriales</taxon>
        <taxon>Neisseriaceae</taxon>
        <taxon>Neisseria</taxon>
    </lineage>
</organism>